<dbReference type="Pfam" id="PF18319">
    <property type="entry name" value="Zn_ribbon_PriA"/>
    <property type="match status" value="1"/>
</dbReference>
<evidence type="ECO:0000256" key="10">
    <source>
        <dbReference type="ARBA" id="ARBA00023235"/>
    </source>
</evidence>
<evidence type="ECO:0000259" key="13">
    <source>
        <dbReference type="PROSITE" id="PS51194"/>
    </source>
</evidence>
<dbReference type="InterPro" id="IPR011545">
    <property type="entry name" value="DEAD/DEAH_box_helicase_dom"/>
</dbReference>
<evidence type="ECO:0000259" key="12">
    <source>
        <dbReference type="PROSITE" id="PS51192"/>
    </source>
</evidence>
<keyword evidence="5 11" id="KW-0378">Hydrolase</keyword>
<dbReference type="GO" id="GO:0043138">
    <property type="term" value="F:3'-5' DNA helicase activity"/>
    <property type="evidence" value="ECO:0007669"/>
    <property type="project" value="UniProtKB-EC"/>
</dbReference>
<evidence type="ECO:0000256" key="8">
    <source>
        <dbReference type="ARBA" id="ARBA00022840"/>
    </source>
</evidence>
<dbReference type="HAMAP" id="MF_00983">
    <property type="entry name" value="PriA"/>
    <property type="match status" value="1"/>
</dbReference>
<dbReference type="Pfam" id="PF00270">
    <property type="entry name" value="DEAD"/>
    <property type="match status" value="1"/>
</dbReference>
<comment type="function">
    <text evidence="11">Initiates the restart of stalled replication forks, which reloads the replicative helicase on sites other than the origin of replication. Recognizes and binds to abandoned replication forks and remodels them to uncover a helicase loading site. Promotes assembly of the primosome at these replication forks.</text>
</comment>
<keyword evidence="4 11" id="KW-0547">Nucleotide-binding</keyword>
<dbReference type="GO" id="GO:0005524">
    <property type="term" value="F:ATP binding"/>
    <property type="evidence" value="ECO:0007669"/>
    <property type="project" value="UniProtKB-UniRule"/>
</dbReference>
<comment type="cofactor">
    <cofactor evidence="11">
        <name>Zn(2+)</name>
        <dbReference type="ChEBI" id="CHEBI:29105"/>
    </cofactor>
    <text evidence="11">Binds 2 zinc ions per subunit.</text>
</comment>
<dbReference type="GO" id="GO:0006310">
    <property type="term" value="P:DNA recombination"/>
    <property type="evidence" value="ECO:0007669"/>
    <property type="project" value="InterPro"/>
</dbReference>
<feature type="binding site" evidence="11">
    <location>
        <position position="518"/>
    </location>
    <ligand>
        <name>Zn(2+)</name>
        <dbReference type="ChEBI" id="CHEBI:29105"/>
        <label>2</label>
    </ligand>
</feature>
<evidence type="ECO:0000256" key="5">
    <source>
        <dbReference type="ARBA" id="ARBA00022801"/>
    </source>
</evidence>
<dbReference type="InterPro" id="IPR001650">
    <property type="entry name" value="Helicase_C-like"/>
</dbReference>
<dbReference type="GO" id="GO:0016787">
    <property type="term" value="F:hydrolase activity"/>
    <property type="evidence" value="ECO:0007669"/>
    <property type="project" value="UniProtKB-KW"/>
</dbReference>
<dbReference type="CDD" id="cd18804">
    <property type="entry name" value="SF2_C_priA"/>
    <property type="match status" value="1"/>
</dbReference>
<dbReference type="InterPro" id="IPR040498">
    <property type="entry name" value="PriA_CRR"/>
</dbReference>
<evidence type="ECO:0000256" key="2">
    <source>
        <dbReference type="ARBA" id="ARBA00022705"/>
    </source>
</evidence>
<evidence type="ECO:0000256" key="7">
    <source>
        <dbReference type="ARBA" id="ARBA00022833"/>
    </source>
</evidence>
<comment type="subunit">
    <text evidence="11">Component of the replication restart primosome.</text>
</comment>
<feature type="domain" description="Helicase ATP-binding" evidence="12">
    <location>
        <begin position="278"/>
        <end position="446"/>
    </location>
</feature>
<reference evidence="14 15" key="1">
    <citation type="submission" date="2020-05" db="EMBL/GenBank/DDBJ databases">
        <title>Draft genome sequence of Desulfovibrio psychrotolerans JS1T.</title>
        <authorList>
            <person name="Ueno A."/>
            <person name="Tamazawa S."/>
            <person name="Tamamura S."/>
            <person name="Murakami T."/>
            <person name="Kiyama T."/>
            <person name="Inomata H."/>
            <person name="Amano Y."/>
            <person name="Miyakawa K."/>
            <person name="Tamaki H."/>
            <person name="Naganuma T."/>
            <person name="Kaneko K."/>
        </authorList>
    </citation>
    <scope>NUCLEOTIDE SEQUENCE [LARGE SCALE GENOMIC DNA]</scope>
    <source>
        <strain evidence="14 15">JS1</strain>
    </source>
</reference>
<evidence type="ECO:0000313" key="15">
    <source>
        <dbReference type="Proteomes" id="UP000503820"/>
    </source>
</evidence>
<evidence type="ECO:0000256" key="6">
    <source>
        <dbReference type="ARBA" id="ARBA00022806"/>
    </source>
</evidence>
<keyword evidence="10 11" id="KW-0413">Isomerase</keyword>
<dbReference type="PROSITE" id="PS51192">
    <property type="entry name" value="HELICASE_ATP_BIND_1"/>
    <property type="match status" value="1"/>
</dbReference>
<dbReference type="SUPFAM" id="SSF52540">
    <property type="entry name" value="P-loop containing nucleoside triphosphate hydrolases"/>
    <property type="match status" value="1"/>
</dbReference>
<name>A0A7J0BRN5_9BACT</name>
<feature type="binding site" evidence="11">
    <location>
        <position position="546"/>
    </location>
    <ligand>
        <name>Zn(2+)</name>
        <dbReference type="ChEBI" id="CHEBI:29105"/>
        <label>1</label>
    </ligand>
</feature>
<dbReference type="Pfam" id="PF18074">
    <property type="entry name" value="PriA_C"/>
    <property type="match status" value="1"/>
</dbReference>
<sequence length="801" mass="86869">MLSVALLSPPYVTLHYAAPSWLPVFAWQPGMRVAVPLGKAGGLRVGVVLDADAPAAPEGVEVKEALWPLERMPLLTPDYLEMVRQLAVRHLASPGDVLGSLLPAGLRTSRVRLRLFGEGKPRTLQLKDVGRMGEAERRVLGEAWTGGQLEMLDAAFDADASEVCVVTKDPPWPVRPSAKRQIELLEYLWEKGAVPRSVVTGAFGASCAAVLGTLAERGLVAVGPPQAVCACAPEDDDAGAGGESGPACVAELADGNGHGGGYVLTPAQRGAADEFAAALDAPHPETRLLYGITGSGKTAVYLELAAHTLRQGRSVMLLAPEVALACKLHRAARTVCGGQDIFLFHGYQSPGERERTFRAIAARTEPCLVVGTRSALFLPVPALGTIVLDEEHDASFKQDEGMVYQAKEVAHFRMQQVRGLLVLGSATPDVKTFHAARSGHIPVARLSDRVGGGTLPDVELVDIKGLSTAESLLAPQSLQALREVVERGEQAVILLNRRGYAPLMYCLDCGAVARCPQCEIGLTYHKGRERLVCHYCGHSVPYPAPCEACRGLHFLPMGEGTEKLEESLAHLLPPGSRVLRLDRDSTRRPGRMEAILDSFARGEAQVLVGTQMLSKGHHFPEVTLAIVADGDLGLNLPDYRAAERTFQLLVQASGRAGRGEKPGRVFIQTRDPAHYCWQFVRAADYEGFFDEEIRRRERRRYPPFVKLALVRASFPADWDKGMAYVEQLTALARERGRAHGVMVLGHTPSPLALLRGRKRFQWALKGPEWPGIRAVFHEMRAAAPRGGQLRLGLDIDPVNML</sequence>
<keyword evidence="2 11" id="KW-0235">DNA replication</keyword>
<feature type="domain" description="Helicase C-terminal" evidence="13">
    <location>
        <begin position="541"/>
        <end position="701"/>
    </location>
</feature>
<evidence type="ECO:0000256" key="11">
    <source>
        <dbReference type="HAMAP-Rule" id="MF_00983"/>
    </source>
</evidence>
<keyword evidence="8 11" id="KW-0067">ATP-binding</keyword>
<feature type="binding site" evidence="11">
    <location>
        <position position="533"/>
    </location>
    <ligand>
        <name>Zn(2+)</name>
        <dbReference type="ChEBI" id="CHEBI:29105"/>
        <label>2</label>
    </ligand>
</feature>
<proteinExistence type="inferred from homology"/>
<comment type="catalytic activity">
    <reaction evidence="11">
        <text>ATP + H2O = ADP + phosphate + H(+)</text>
        <dbReference type="Rhea" id="RHEA:13065"/>
        <dbReference type="ChEBI" id="CHEBI:15377"/>
        <dbReference type="ChEBI" id="CHEBI:15378"/>
        <dbReference type="ChEBI" id="CHEBI:30616"/>
        <dbReference type="ChEBI" id="CHEBI:43474"/>
        <dbReference type="ChEBI" id="CHEBI:456216"/>
        <dbReference type="EC" id="5.6.2.4"/>
    </reaction>
</comment>
<keyword evidence="7 11" id="KW-0862">Zinc</keyword>
<dbReference type="PANTHER" id="PTHR30580">
    <property type="entry name" value="PRIMOSOMAL PROTEIN N"/>
    <property type="match status" value="1"/>
</dbReference>
<protein>
    <recommendedName>
        <fullName evidence="11">Replication restart protein PriA</fullName>
    </recommendedName>
    <alternativeName>
        <fullName evidence="11">ATP-dependent DNA helicase PriA</fullName>
        <ecNumber evidence="11">5.6.2.4</ecNumber>
    </alternativeName>
    <alternativeName>
        <fullName evidence="11">DNA 3'-5' helicase PriA</fullName>
    </alternativeName>
</protein>
<dbReference type="GO" id="GO:0006269">
    <property type="term" value="P:DNA replication, synthesis of primer"/>
    <property type="evidence" value="ECO:0007669"/>
    <property type="project" value="UniProtKB-KW"/>
</dbReference>
<evidence type="ECO:0000256" key="3">
    <source>
        <dbReference type="ARBA" id="ARBA00022723"/>
    </source>
</evidence>
<dbReference type="PANTHER" id="PTHR30580:SF0">
    <property type="entry name" value="PRIMOSOMAL PROTEIN N"/>
    <property type="match status" value="1"/>
</dbReference>
<evidence type="ECO:0000256" key="9">
    <source>
        <dbReference type="ARBA" id="ARBA00023125"/>
    </source>
</evidence>
<keyword evidence="15" id="KW-1185">Reference proteome</keyword>
<evidence type="ECO:0000313" key="14">
    <source>
        <dbReference type="EMBL" id="GFM35891.1"/>
    </source>
</evidence>
<dbReference type="Proteomes" id="UP000503820">
    <property type="component" value="Unassembled WGS sequence"/>
</dbReference>
<comment type="similarity">
    <text evidence="11">Belongs to the helicase family. PriA subfamily.</text>
</comment>
<gene>
    <name evidence="11 14" type="primary">priA</name>
    <name evidence="14" type="ORF">DSM19430T_05750</name>
</gene>
<evidence type="ECO:0000256" key="1">
    <source>
        <dbReference type="ARBA" id="ARBA00022515"/>
    </source>
</evidence>
<comment type="catalytic activity">
    <reaction evidence="11">
        <text>Couples ATP hydrolysis with the unwinding of duplex DNA by translocating in the 3'-5' direction.</text>
        <dbReference type="EC" id="5.6.2.4"/>
    </reaction>
</comment>
<dbReference type="SMART" id="SM00490">
    <property type="entry name" value="HELICc"/>
    <property type="match status" value="1"/>
</dbReference>
<feature type="binding site" evidence="11">
    <location>
        <position position="536"/>
    </location>
    <ligand>
        <name>Zn(2+)</name>
        <dbReference type="ChEBI" id="CHEBI:29105"/>
        <label>2</label>
    </ligand>
</feature>
<accession>A0A7J0BRN5</accession>
<keyword evidence="6 11" id="KW-0347">Helicase</keyword>
<dbReference type="GO" id="GO:0006270">
    <property type="term" value="P:DNA replication initiation"/>
    <property type="evidence" value="ECO:0007669"/>
    <property type="project" value="TreeGrafter"/>
</dbReference>
<dbReference type="Pfam" id="PF00271">
    <property type="entry name" value="Helicase_C"/>
    <property type="match status" value="1"/>
</dbReference>
<feature type="binding site" evidence="11">
    <location>
        <position position="549"/>
    </location>
    <ligand>
        <name>Zn(2+)</name>
        <dbReference type="ChEBI" id="CHEBI:29105"/>
        <label>1</label>
    </ligand>
</feature>
<dbReference type="GO" id="GO:0003677">
    <property type="term" value="F:DNA binding"/>
    <property type="evidence" value="ECO:0007669"/>
    <property type="project" value="UniProtKB-UniRule"/>
</dbReference>
<dbReference type="NCBIfam" id="TIGR00595">
    <property type="entry name" value="priA"/>
    <property type="match status" value="1"/>
</dbReference>
<dbReference type="InterPro" id="IPR042115">
    <property type="entry name" value="PriA_3primeBD_sf"/>
</dbReference>
<dbReference type="Gene3D" id="3.40.1440.60">
    <property type="entry name" value="PriA, 3(prime) DNA-binding domain"/>
    <property type="match status" value="1"/>
</dbReference>
<dbReference type="EC" id="5.6.2.4" evidence="11"/>
<dbReference type="GO" id="GO:1990077">
    <property type="term" value="C:primosome complex"/>
    <property type="evidence" value="ECO:0007669"/>
    <property type="project" value="UniProtKB-UniRule"/>
</dbReference>
<organism evidence="14 15">
    <name type="scientific">Desulfovibrio psychrotolerans</name>
    <dbReference type="NCBI Taxonomy" id="415242"/>
    <lineage>
        <taxon>Bacteria</taxon>
        <taxon>Pseudomonadati</taxon>
        <taxon>Thermodesulfobacteriota</taxon>
        <taxon>Desulfovibrionia</taxon>
        <taxon>Desulfovibrionales</taxon>
        <taxon>Desulfovibrionaceae</taxon>
        <taxon>Desulfovibrio</taxon>
    </lineage>
</organism>
<feature type="binding site" evidence="11">
    <location>
        <position position="506"/>
    </location>
    <ligand>
        <name>Zn(2+)</name>
        <dbReference type="ChEBI" id="CHEBI:29105"/>
        <label>1</label>
    </ligand>
</feature>
<dbReference type="InterPro" id="IPR005259">
    <property type="entry name" value="PriA"/>
</dbReference>
<feature type="binding site" evidence="11">
    <location>
        <position position="509"/>
    </location>
    <ligand>
        <name>Zn(2+)</name>
        <dbReference type="ChEBI" id="CHEBI:29105"/>
        <label>1</label>
    </ligand>
</feature>
<keyword evidence="9 11" id="KW-0238">DNA-binding</keyword>
<dbReference type="AlphaFoldDB" id="A0A7J0BRN5"/>
<dbReference type="GO" id="GO:0006302">
    <property type="term" value="P:double-strand break repair"/>
    <property type="evidence" value="ECO:0007669"/>
    <property type="project" value="InterPro"/>
</dbReference>
<keyword evidence="3 11" id="KW-0479">Metal-binding</keyword>
<dbReference type="Gene3D" id="3.40.50.300">
    <property type="entry name" value="P-loop containing nucleotide triphosphate hydrolases"/>
    <property type="match status" value="2"/>
</dbReference>
<dbReference type="PROSITE" id="PS51194">
    <property type="entry name" value="HELICASE_CTER"/>
    <property type="match status" value="1"/>
</dbReference>
<dbReference type="InterPro" id="IPR041236">
    <property type="entry name" value="PriA_C"/>
</dbReference>
<keyword evidence="1 11" id="KW-0639">Primosome</keyword>
<dbReference type="InterPro" id="IPR014001">
    <property type="entry name" value="Helicase_ATP-bd"/>
</dbReference>
<dbReference type="InterPro" id="IPR027417">
    <property type="entry name" value="P-loop_NTPase"/>
</dbReference>
<dbReference type="SMART" id="SM00487">
    <property type="entry name" value="DEXDc"/>
    <property type="match status" value="1"/>
</dbReference>
<feature type="binding site" evidence="11">
    <location>
        <position position="515"/>
    </location>
    <ligand>
        <name>Zn(2+)</name>
        <dbReference type="ChEBI" id="CHEBI:29105"/>
        <label>2</label>
    </ligand>
</feature>
<dbReference type="InterPro" id="IPR041222">
    <property type="entry name" value="PriA_3primeBD"/>
</dbReference>
<evidence type="ECO:0000256" key="4">
    <source>
        <dbReference type="ARBA" id="ARBA00022741"/>
    </source>
</evidence>
<dbReference type="EMBL" id="BLVP01000001">
    <property type="protein sequence ID" value="GFM35891.1"/>
    <property type="molecule type" value="Genomic_DNA"/>
</dbReference>
<dbReference type="GO" id="GO:0008270">
    <property type="term" value="F:zinc ion binding"/>
    <property type="evidence" value="ECO:0007669"/>
    <property type="project" value="UniProtKB-UniRule"/>
</dbReference>
<dbReference type="Pfam" id="PF17764">
    <property type="entry name" value="PriA_3primeBD"/>
    <property type="match status" value="1"/>
</dbReference>
<comment type="caution">
    <text evidence="14">The sequence shown here is derived from an EMBL/GenBank/DDBJ whole genome shotgun (WGS) entry which is preliminary data.</text>
</comment>